<dbReference type="Proteomes" id="UP000606044">
    <property type="component" value="Unassembled WGS sequence"/>
</dbReference>
<dbReference type="PANTHER" id="PTHR47354:SF5">
    <property type="entry name" value="PROTEIN RFBI"/>
    <property type="match status" value="1"/>
</dbReference>
<dbReference type="SMART" id="SM00091">
    <property type="entry name" value="PAS"/>
    <property type="match status" value="1"/>
</dbReference>
<protein>
    <submittedName>
        <fullName evidence="3">Uncharacterized protein</fullName>
    </submittedName>
</protein>
<dbReference type="InterPro" id="IPR000014">
    <property type="entry name" value="PAS"/>
</dbReference>
<dbReference type="InterPro" id="IPR017938">
    <property type="entry name" value="Riboflavin_synthase-like_b-brl"/>
</dbReference>
<dbReference type="AlphaFoldDB" id="A0A917F981"/>
<dbReference type="CDD" id="cd00130">
    <property type="entry name" value="PAS"/>
    <property type="match status" value="1"/>
</dbReference>
<evidence type="ECO:0000259" key="2">
    <source>
        <dbReference type="PROSITE" id="PS51384"/>
    </source>
</evidence>
<dbReference type="Pfam" id="PF00970">
    <property type="entry name" value="FAD_binding_6"/>
    <property type="match status" value="1"/>
</dbReference>
<sequence>MPEGATSISSKTTTASGWRAFTVAERHPETSHITSFVLKPADAGGLPHYRAGQHLTLRFKGPDGAPLIRDYTVSCAPNGAHLRISVKREPHGSASNWLHDHLQPGQDIDVRAPSGDFVLPEEATRPLVMVSAGVGVTPMIAMLEAAAEAQDGRSIRFIHGVRDGAARPFAAHVAALAARQGHTRLDVFFSRPASGDLDAPGHHEGRIDIDFLQRETPIGEAHYLLCGPMPFLRDLATGLAAAGVPRGRIHYEFFGPMEEIFEDDAAPAAEPAKPAPGSGAYVGTDAQMAVEEHVARALLDSAADAVVASDAEGLITVWNAGAERIFGFAPQEALGQSLDIMIPEPFRARHWEGYHHTVSTGESRYGAGDLLAVPGLCKDGRRISIEFTIVLMKDAAGVVTGMASTIRDVSKRFEETRTLKKRVAELEKATGAA</sequence>
<dbReference type="InterPro" id="IPR050415">
    <property type="entry name" value="MRET"/>
</dbReference>
<dbReference type="Pfam" id="PF00989">
    <property type="entry name" value="PAS"/>
    <property type="match status" value="1"/>
</dbReference>
<dbReference type="Gene3D" id="2.40.30.10">
    <property type="entry name" value="Translation factors"/>
    <property type="match status" value="1"/>
</dbReference>
<dbReference type="PRINTS" id="PR00410">
    <property type="entry name" value="PHEHYDRXLASE"/>
</dbReference>
<dbReference type="PROSITE" id="PS50112">
    <property type="entry name" value="PAS"/>
    <property type="match status" value="1"/>
</dbReference>
<dbReference type="SUPFAM" id="SSF52343">
    <property type="entry name" value="Ferredoxin reductase-like, C-terminal NADP-linked domain"/>
    <property type="match status" value="1"/>
</dbReference>
<dbReference type="GO" id="GO:0016491">
    <property type="term" value="F:oxidoreductase activity"/>
    <property type="evidence" value="ECO:0007669"/>
    <property type="project" value="InterPro"/>
</dbReference>
<dbReference type="GO" id="GO:0006355">
    <property type="term" value="P:regulation of DNA-templated transcription"/>
    <property type="evidence" value="ECO:0007669"/>
    <property type="project" value="InterPro"/>
</dbReference>
<accession>A0A917F981</accession>
<dbReference type="SUPFAM" id="SSF63380">
    <property type="entry name" value="Riboflavin synthase domain-like"/>
    <property type="match status" value="1"/>
</dbReference>
<evidence type="ECO:0000313" key="3">
    <source>
        <dbReference type="EMBL" id="GGF59192.1"/>
    </source>
</evidence>
<dbReference type="InterPro" id="IPR039261">
    <property type="entry name" value="FNR_nucleotide-bd"/>
</dbReference>
<dbReference type="RefSeq" id="WP_188577750.1">
    <property type="nucleotide sequence ID" value="NZ_BMCT01000002.1"/>
</dbReference>
<dbReference type="InterPro" id="IPR008333">
    <property type="entry name" value="Cbr1-like_FAD-bd_dom"/>
</dbReference>
<proteinExistence type="predicted"/>
<organism evidence="3 4">
    <name type="scientific">Azorhizobium oxalatiphilum</name>
    <dbReference type="NCBI Taxonomy" id="980631"/>
    <lineage>
        <taxon>Bacteria</taxon>
        <taxon>Pseudomonadati</taxon>
        <taxon>Pseudomonadota</taxon>
        <taxon>Alphaproteobacteria</taxon>
        <taxon>Hyphomicrobiales</taxon>
        <taxon>Xanthobacteraceae</taxon>
        <taxon>Azorhizobium</taxon>
    </lineage>
</organism>
<evidence type="ECO:0000259" key="1">
    <source>
        <dbReference type="PROSITE" id="PS50112"/>
    </source>
</evidence>
<name>A0A917F981_9HYPH</name>
<dbReference type="Pfam" id="PF00175">
    <property type="entry name" value="NAD_binding_1"/>
    <property type="match status" value="1"/>
</dbReference>
<dbReference type="Gene3D" id="3.40.50.80">
    <property type="entry name" value="Nucleotide-binding domain of ferredoxin-NADP reductase (FNR) module"/>
    <property type="match status" value="1"/>
</dbReference>
<dbReference type="InterPro" id="IPR013767">
    <property type="entry name" value="PAS_fold"/>
</dbReference>
<comment type="caution">
    <text evidence="3">The sequence shown here is derived from an EMBL/GenBank/DDBJ whole genome shotgun (WGS) entry which is preliminary data.</text>
</comment>
<dbReference type="InterPro" id="IPR017927">
    <property type="entry name" value="FAD-bd_FR_type"/>
</dbReference>
<dbReference type="InterPro" id="IPR001433">
    <property type="entry name" value="OxRdtase_FAD/NAD-bd"/>
</dbReference>
<evidence type="ECO:0000313" key="4">
    <source>
        <dbReference type="Proteomes" id="UP000606044"/>
    </source>
</evidence>
<keyword evidence="4" id="KW-1185">Reference proteome</keyword>
<feature type="domain" description="PAS" evidence="1">
    <location>
        <begin position="291"/>
        <end position="344"/>
    </location>
</feature>
<dbReference type="PROSITE" id="PS51384">
    <property type="entry name" value="FAD_FR"/>
    <property type="match status" value="1"/>
</dbReference>
<dbReference type="NCBIfam" id="TIGR00229">
    <property type="entry name" value="sensory_box"/>
    <property type="match status" value="1"/>
</dbReference>
<reference evidence="3" key="1">
    <citation type="journal article" date="2014" name="Int. J. Syst. Evol. Microbiol.">
        <title>Complete genome sequence of Corynebacterium casei LMG S-19264T (=DSM 44701T), isolated from a smear-ripened cheese.</title>
        <authorList>
            <consortium name="US DOE Joint Genome Institute (JGI-PGF)"/>
            <person name="Walter F."/>
            <person name="Albersmeier A."/>
            <person name="Kalinowski J."/>
            <person name="Ruckert C."/>
        </authorList>
    </citation>
    <scope>NUCLEOTIDE SEQUENCE</scope>
    <source>
        <strain evidence="3">CCM 7897</strain>
    </source>
</reference>
<dbReference type="SUPFAM" id="SSF55785">
    <property type="entry name" value="PYP-like sensor domain (PAS domain)"/>
    <property type="match status" value="1"/>
</dbReference>
<dbReference type="InterPro" id="IPR035965">
    <property type="entry name" value="PAS-like_dom_sf"/>
</dbReference>
<feature type="domain" description="FAD-binding FR-type" evidence="2">
    <location>
        <begin position="16"/>
        <end position="120"/>
    </location>
</feature>
<dbReference type="EMBL" id="BMCT01000002">
    <property type="protein sequence ID" value="GGF59192.1"/>
    <property type="molecule type" value="Genomic_DNA"/>
</dbReference>
<dbReference type="PANTHER" id="PTHR47354">
    <property type="entry name" value="NADH OXIDOREDUCTASE HCR"/>
    <property type="match status" value="1"/>
</dbReference>
<gene>
    <name evidence="3" type="ORF">GCM10007301_18660</name>
</gene>
<reference evidence="3" key="2">
    <citation type="submission" date="2020-09" db="EMBL/GenBank/DDBJ databases">
        <authorList>
            <person name="Sun Q."/>
            <person name="Sedlacek I."/>
        </authorList>
    </citation>
    <scope>NUCLEOTIDE SEQUENCE</scope>
    <source>
        <strain evidence="3">CCM 7897</strain>
    </source>
</reference>
<dbReference type="CDD" id="cd06184">
    <property type="entry name" value="flavohem_like_fad_nad_binding"/>
    <property type="match status" value="1"/>
</dbReference>
<dbReference type="Gene3D" id="3.30.450.20">
    <property type="entry name" value="PAS domain"/>
    <property type="match status" value="1"/>
</dbReference>